<evidence type="ECO:0000256" key="2">
    <source>
        <dbReference type="SAM" id="SignalP"/>
    </source>
</evidence>
<feature type="signal peptide" evidence="2">
    <location>
        <begin position="1"/>
        <end position="24"/>
    </location>
</feature>
<sequence length="138" mass="16029">MRACMCTCVCLVCVCACTWYVCTCMCVTHVHSVWYVCACGCTCMYMYSVHACVWRVHMCVHVCSLHLGSSHLLNFFLFFFFFERVSLCHAGWAGLQWCDLDSLQSPPPGFKRFSCLSLSSSWDYRCLPSHWANFLYFW</sequence>
<dbReference type="AlphaFoldDB" id="A0A7N9CMM6"/>
<name>A0A7N9CMM6_MACFA</name>
<feature type="transmembrane region" description="Helical" evidence="1">
    <location>
        <begin position="65"/>
        <end position="82"/>
    </location>
</feature>
<proteinExistence type="predicted"/>
<accession>A0A7N9CMM6</accession>
<feature type="chain" id="PRO_5031108379" description="Secreted protein" evidence="2">
    <location>
        <begin position="25"/>
        <end position="138"/>
    </location>
</feature>
<organism evidence="3 4">
    <name type="scientific">Macaca fascicularis</name>
    <name type="common">Crab-eating macaque</name>
    <name type="synonym">Cynomolgus monkey</name>
    <dbReference type="NCBI Taxonomy" id="9541"/>
    <lineage>
        <taxon>Eukaryota</taxon>
        <taxon>Metazoa</taxon>
        <taxon>Chordata</taxon>
        <taxon>Craniata</taxon>
        <taxon>Vertebrata</taxon>
        <taxon>Euteleostomi</taxon>
        <taxon>Mammalia</taxon>
        <taxon>Eutheria</taxon>
        <taxon>Euarchontoglires</taxon>
        <taxon>Primates</taxon>
        <taxon>Haplorrhini</taxon>
        <taxon>Catarrhini</taxon>
        <taxon>Cercopithecidae</taxon>
        <taxon>Cercopithecinae</taxon>
        <taxon>Macaca</taxon>
    </lineage>
</organism>
<reference evidence="3" key="2">
    <citation type="submission" date="2025-08" db="UniProtKB">
        <authorList>
            <consortium name="Ensembl"/>
        </authorList>
    </citation>
    <scope>IDENTIFICATION</scope>
</reference>
<keyword evidence="1" id="KW-1133">Transmembrane helix</keyword>
<evidence type="ECO:0000313" key="4">
    <source>
        <dbReference type="Proteomes" id="UP000233100"/>
    </source>
</evidence>
<dbReference type="PANTHER" id="PTHR46254">
    <property type="entry name" value="PROTEIN GVQW1-RELATED"/>
    <property type="match status" value="1"/>
</dbReference>
<dbReference type="GeneTree" id="ENSGT00940000161627"/>
<reference evidence="3 4" key="1">
    <citation type="submission" date="2013-03" db="EMBL/GenBank/DDBJ databases">
        <authorList>
            <person name="Warren W."/>
            <person name="Wilson R.K."/>
        </authorList>
    </citation>
    <scope>NUCLEOTIDE SEQUENCE</scope>
</reference>
<dbReference type="PANTHER" id="PTHR46254:SF3">
    <property type="entry name" value="SECRETED PROTEIN"/>
    <property type="match status" value="1"/>
</dbReference>
<keyword evidence="4" id="KW-1185">Reference proteome</keyword>
<evidence type="ECO:0000256" key="1">
    <source>
        <dbReference type="SAM" id="Phobius"/>
    </source>
</evidence>
<feature type="transmembrane region" description="Helical" evidence="1">
    <location>
        <begin position="33"/>
        <end position="53"/>
    </location>
</feature>
<evidence type="ECO:0008006" key="5">
    <source>
        <dbReference type="Google" id="ProtNLM"/>
    </source>
</evidence>
<protein>
    <recommendedName>
        <fullName evidence="5">Secreted protein</fullName>
    </recommendedName>
</protein>
<keyword evidence="2" id="KW-0732">Signal</keyword>
<keyword evidence="1" id="KW-0472">Membrane</keyword>
<reference evidence="3" key="3">
    <citation type="submission" date="2025-09" db="UniProtKB">
        <authorList>
            <consortium name="Ensembl"/>
        </authorList>
    </citation>
    <scope>IDENTIFICATION</scope>
</reference>
<dbReference type="Ensembl" id="ENSMFAT00000090991.1">
    <property type="protein sequence ID" value="ENSMFAP00000052800.1"/>
    <property type="gene ID" value="ENSMFAG00000055772.1"/>
</dbReference>
<evidence type="ECO:0000313" key="3">
    <source>
        <dbReference type="Ensembl" id="ENSMFAP00000052800.1"/>
    </source>
</evidence>
<dbReference type="Proteomes" id="UP000233100">
    <property type="component" value="Chromosome 3"/>
</dbReference>
<keyword evidence="1" id="KW-0812">Transmembrane</keyword>